<dbReference type="EMBL" id="JAPEUR010000292">
    <property type="protein sequence ID" value="KAJ4312415.1"/>
    <property type="molecule type" value="Genomic_DNA"/>
</dbReference>
<dbReference type="InterPro" id="IPR029058">
    <property type="entry name" value="AB_hydrolase_fold"/>
</dbReference>
<gene>
    <name evidence="4" type="ORF">N0V84_009951</name>
</gene>
<dbReference type="PANTHER" id="PTHR48081:SF19">
    <property type="entry name" value="AB HYDROLASE SUPERFAMILY PROTEIN C4A8.06C"/>
    <property type="match status" value="1"/>
</dbReference>
<accession>A0A9W8W5C9</accession>
<feature type="domain" description="Alpha/beta hydrolase fold-3" evidence="3">
    <location>
        <begin position="148"/>
        <end position="261"/>
    </location>
</feature>
<dbReference type="InterPro" id="IPR013094">
    <property type="entry name" value="AB_hydrolase_3"/>
</dbReference>
<name>A0A9W8W5C9_9HYPO</name>
<dbReference type="AlphaFoldDB" id="A0A9W8W5C9"/>
<feature type="domain" description="Alpha/beta hydrolase fold-3" evidence="3">
    <location>
        <begin position="364"/>
        <end position="414"/>
    </location>
</feature>
<comment type="caution">
    <text evidence="4">The sequence shown here is derived from an EMBL/GenBank/DDBJ whole genome shotgun (WGS) entry which is preliminary data.</text>
</comment>
<feature type="compositionally biased region" description="Basic residues" evidence="2">
    <location>
        <begin position="702"/>
        <end position="711"/>
    </location>
</feature>
<dbReference type="Proteomes" id="UP001140502">
    <property type="component" value="Unassembled WGS sequence"/>
</dbReference>
<feature type="compositionally biased region" description="Low complexity" evidence="2">
    <location>
        <begin position="810"/>
        <end position="819"/>
    </location>
</feature>
<evidence type="ECO:0000256" key="1">
    <source>
        <dbReference type="ARBA" id="ARBA00022801"/>
    </source>
</evidence>
<dbReference type="SUPFAM" id="SSF53474">
    <property type="entry name" value="alpha/beta-Hydrolases"/>
    <property type="match status" value="1"/>
</dbReference>
<keyword evidence="1" id="KW-0378">Hydrolase</keyword>
<feature type="compositionally biased region" description="Basic and acidic residues" evidence="2">
    <location>
        <begin position="665"/>
        <end position="674"/>
    </location>
</feature>
<feature type="region of interest" description="Disordered" evidence="2">
    <location>
        <begin position="665"/>
        <end position="717"/>
    </location>
</feature>
<feature type="region of interest" description="Disordered" evidence="2">
    <location>
        <begin position="306"/>
        <end position="331"/>
    </location>
</feature>
<organism evidence="4 5">
    <name type="scientific">Fusarium piperis</name>
    <dbReference type="NCBI Taxonomy" id="1435070"/>
    <lineage>
        <taxon>Eukaryota</taxon>
        <taxon>Fungi</taxon>
        <taxon>Dikarya</taxon>
        <taxon>Ascomycota</taxon>
        <taxon>Pezizomycotina</taxon>
        <taxon>Sordariomycetes</taxon>
        <taxon>Hypocreomycetidae</taxon>
        <taxon>Hypocreales</taxon>
        <taxon>Nectriaceae</taxon>
        <taxon>Fusarium</taxon>
        <taxon>Fusarium solani species complex</taxon>
    </lineage>
</organism>
<dbReference type="Gene3D" id="3.40.50.1820">
    <property type="entry name" value="alpha/beta hydrolase"/>
    <property type="match status" value="1"/>
</dbReference>
<feature type="compositionally biased region" description="Basic and acidic residues" evidence="2">
    <location>
        <begin position="506"/>
        <end position="519"/>
    </location>
</feature>
<evidence type="ECO:0000313" key="5">
    <source>
        <dbReference type="Proteomes" id="UP001140502"/>
    </source>
</evidence>
<dbReference type="PANTHER" id="PTHR48081">
    <property type="entry name" value="AB HYDROLASE SUPERFAMILY PROTEIN C4A8.06C"/>
    <property type="match status" value="1"/>
</dbReference>
<dbReference type="GO" id="GO:0016787">
    <property type="term" value="F:hydrolase activity"/>
    <property type="evidence" value="ECO:0007669"/>
    <property type="project" value="UniProtKB-KW"/>
</dbReference>
<proteinExistence type="predicted"/>
<feature type="region of interest" description="Disordered" evidence="2">
    <location>
        <begin position="859"/>
        <end position="926"/>
    </location>
</feature>
<feature type="region of interest" description="Disordered" evidence="2">
    <location>
        <begin position="810"/>
        <end position="831"/>
    </location>
</feature>
<evidence type="ECO:0000313" key="4">
    <source>
        <dbReference type="EMBL" id="KAJ4312415.1"/>
    </source>
</evidence>
<reference evidence="4" key="1">
    <citation type="submission" date="2022-10" db="EMBL/GenBank/DDBJ databases">
        <title>Tapping the CABI collections for fungal endophytes: first genome assemblies for Collariella, Neodidymelliopsis, Ascochyta clinopodiicola, Didymella pomorum, Didymosphaeria variabile, Neocosmospora piperis and Neocucurbitaria cava.</title>
        <authorList>
            <person name="Hill R."/>
        </authorList>
    </citation>
    <scope>NUCLEOTIDE SEQUENCE</scope>
    <source>
        <strain evidence="4">IMI 366586</strain>
    </source>
</reference>
<feature type="compositionally biased region" description="Basic and acidic residues" evidence="2">
    <location>
        <begin position="313"/>
        <end position="328"/>
    </location>
</feature>
<feature type="region of interest" description="Disordered" evidence="2">
    <location>
        <begin position="498"/>
        <end position="535"/>
    </location>
</feature>
<dbReference type="Pfam" id="PF07859">
    <property type="entry name" value="Abhydrolase_3"/>
    <property type="match status" value="2"/>
</dbReference>
<evidence type="ECO:0000259" key="3">
    <source>
        <dbReference type="Pfam" id="PF07859"/>
    </source>
</evidence>
<sequence length="926" mass="102340">MNSLNTTSVSLAVTPTVVSTLFSHYFNRKPLRQRPTAHLSYDEGLHLIRSFLEYSSHHTVEELQAFTAQWVPHPQWVKVEDATIPEEQLTRAAELLHKQLGTDGLRQVGGEKWWQWRKPKSSLEAEWIEMRSDAWERKQTGGNSRRVMMYIHGGAYYFGSVDEHRYQMQRHARKLKARVFAPRYRLSPQFPFPCGLQDCLAAYLYLLTVQDPTTIVLAGDSAGGGMVMSLLCILRDQGIPLPAGAVLISPWVDLTHSFPSVSGEAPMDYIPQHGFHHKPSQAWPPPNEDDIAMLREAAMKKNNRVKKTPGTQELKEKQQAPVVKKEPSDASCRSDWINGGVPINPDKLLSVTIDGELVKLKDQIQMYTSNELLAHPLVSPVMQPTLGGLPPLLIMVGGGEILRDEQIYLAHKCANPAKYAPPEEALTAEGRALLEQYKPTDVQLQIWDDLCHVAPTLSFTRPAKHMYRSIAQFSAWALARAQKRGIDILDDDAISVISESGSDSEQPQRSKTPELERADTNLPPGQVGKAGDPLPPFKNHMIRQKVTRHGATLPLAPEAELPACCVQPATVGVVKEGTVKKWLAMRKQGDHRFASAKAKIHKKIVDDMVAGYHEFGPGEYPPSTALAGRRRVDSELVEGKKQKSWGLAMWSLWGSKHDEMTVEREKKAGEEPEVRVATPADGQGARSFADIEGQDRPNMRSGRSRSRSHRKTVVDENQTGSMVITEDMPVAHLLEQRREQEAAGPGLLSPDFVPETGVAGKRPFLDGIALPFSLNKEADTASMMTLHSTASPLPGSRPMSLVLVDDDSTQPTQTTQMTTQEEDVPATGVAGKRPYLDGITLPFSLNREAETASMMTLQSNVTPLPGSRPMSPSVLGDDSAQSTKQTEEVKENGEKEEEGSTLAVSAPERPGLDTFVTAQEELPRVK</sequence>
<dbReference type="OrthoDB" id="2336090at2759"/>
<dbReference type="InterPro" id="IPR050300">
    <property type="entry name" value="GDXG_lipolytic_enzyme"/>
</dbReference>
<evidence type="ECO:0000256" key="2">
    <source>
        <dbReference type="SAM" id="MobiDB-lite"/>
    </source>
</evidence>
<keyword evidence="5" id="KW-1185">Reference proteome</keyword>
<protein>
    <recommendedName>
        <fullName evidence="3">Alpha/beta hydrolase fold-3 domain-containing protein</fullName>
    </recommendedName>
</protein>